<dbReference type="EMBL" id="JAYMYQ010000001">
    <property type="protein sequence ID" value="KAK7361306.1"/>
    <property type="molecule type" value="Genomic_DNA"/>
</dbReference>
<name>A0AAN9MVC8_CANGL</name>
<evidence type="ECO:0000313" key="1">
    <source>
        <dbReference type="EMBL" id="KAK7361306.1"/>
    </source>
</evidence>
<sequence>MSSPLKFFPLPIYTGSLNLLYSMRQLASSHHSLSEHLILTLQLLCGKHSKALIPNSEHGLHAHSQIITKLPSILPSEPMSITRMELPVRNSILGLIASHEWVAKPR</sequence>
<comment type="caution">
    <text evidence="1">The sequence shown here is derived from an EMBL/GenBank/DDBJ whole genome shotgun (WGS) entry which is preliminary data.</text>
</comment>
<accession>A0AAN9MVC8</accession>
<gene>
    <name evidence="1" type="ORF">VNO77_03356</name>
</gene>
<reference evidence="1 2" key="1">
    <citation type="submission" date="2024-01" db="EMBL/GenBank/DDBJ databases">
        <title>The genomes of 5 underutilized Papilionoideae crops provide insights into root nodulation and disease resistanc.</title>
        <authorList>
            <person name="Jiang F."/>
        </authorList>
    </citation>
    <scope>NUCLEOTIDE SEQUENCE [LARGE SCALE GENOMIC DNA]</scope>
    <source>
        <strain evidence="1">LVBAO_FW01</strain>
        <tissue evidence="1">Leaves</tissue>
    </source>
</reference>
<organism evidence="1 2">
    <name type="scientific">Canavalia gladiata</name>
    <name type="common">Sword bean</name>
    <name type="synonym">Dolichos gladiatus</name>
    <dbReference type="NCBI Taxonomy" id="3824"/>
    <lineage>
        <taxon>Eukaryota</taxon>
        <taxon>Viridiplantae</taxon>
        <taxon>Streptophyta</taxon>
        <taxon>Embryophyta</taxon>
        <taxon>Tracheophyta</taxon>
        <taxon>Spermatophyta</taxon>
        <taxon>Magnoliopsida</taxon>
        <taxon>eudicotyledons</taxon>
        <taxon>Gunneridae</taxon>
        <taxon>Pentapetalae</taxon>
        <taxon>rosids</taxon>
        <taxon>fabids</taxon>
        <taxon>Fabales</taxon>
        <taxon>Fabaceae</taxon>
        <taxon>Papilionoideae</taxon>
        <taxon>50 kb inversion clade</taxon>
        <taxon>NPAAA clade</taxon>
        <taxon>indigoferoid/millettioid clade</taxon>
        <taxon>Phaseoleae</taxon>
        <taxon>Canavalia</taxon>
    </lineage>
</organism>
<protein>
    <submittedName>
        <fullName evidence="1">Uncharacterized protein</fullName>
    </submittedName>
</protein>
<evidence type="ECO:0000313" key="2">
    <source>
        <dbReference type="Proteomes" id="UP001367508"/>
    </source>
</evidence>
<dbReference type="Proteomes" id="UP001367508">
    <property type="component" value="Unassembled WGS sequence"/>
</dbReference>
<proteinExistence type="predicted"/>
<dbReference type="AlphaFoldDB" id="A0AAN9MVC8"/>
<keyword evidence="2" id="KW-1185">Reference proteome</keyword>